<comment type="caution">
    <text evidence="1">The sequence shown here is derived from an EMBL/GenBank/DDBJ whole genome shotgun (WGS) entry which is preliminary data.</text>
</comment>
<protein>
    <submittedName>
        <fullName evidence="1">Uncharacterized protein</fullName>
    </submittedName>
</protein>
<proteinExistence type="predicted"/>
<organism evidence="1 2">
    <name type="scientific">Candidatus Reconcilbacillus cellulovorans</name>
    <dbReference type="NCBI Taxonomy" id="1906605"/>
    <lineage>
        <taxon>Bacteria</taxon>
        <taxon>Bacillati</taxon>
        <taxon>Bacillota</taxon>
        <taxon>Bacilli</taxon>
        <taxon>Bacillales</taxon>
        <taxon>Paenibacillaceae</taxon>
        <taxon>Candidatus Reconcilbacillus</taxon>
    </lineage>
</organism>
<evidence type="ECO:0000313" key="2">
    <source>
        <dbReference type="Proteomes" id="UP000243688"/>
    </source>
</evidence>
<dbReference type="Proteomes" id="UP000243688">
    <property type="component" value="Unassembled WGS sequence"/>
</dbReference>
<gene>
    <name evidence="1" type="ORF">BLM47_13005</name>
</gene>
<evidence type="ECO:0000313" key="1">
    <source>
        <dbReference type="EMBL" id="PDO09357.1"/>
    </source>
</evidence>
<dbReference type="EMBL" id="MOXJ01000044">
    <property type="protein sequence ID" value="PDO09357.1"/>
    <property type="molecule type" value="Genomic_DNA"/>
</dbReference>
<dbReference type="AlphaFoldDB" id="A0A2A6DXX5"/>
<accession>A0A2A6DXX5</accession>
<name>A0A2A6DXX5_9BACL</name>
<sequence>MDEDGWADFGAWAEEGMLEFRYRSRRLLICRLNEVRSVLETAVVLKATTCRGGRTEEGELVSSSLDVLPVSEEAKRQYHRTYAHTVWMERERADRKGLWRYWLELADWRGRVWTSKALATLSIHIFAYSQTVDRRCCVAILQGCHYSKKSDGGGKYGHKQTYYFIDSTNH</sequence>
<reference evidence="1 2" key="1">
    <citation type="submission" date="2016-12" db="EMBL/GenBank/DDBJ databases">
        <title>Candidatus Reconcilibacillus cellulovorans genome.</title>
        <authorList>
            <person name="Kolinko S."/>
            <person name="Wu Y.-W."/>
            <person name="Tachea F."/>
            <person name="Denzel E."/>
            <person name="Hiras J."/>
            <person name="Baecker N."/>
            <person name="Chan L.J."/>
            <person name="Eichorst S.A."/>
            <person name="Frey D."/>
            <person name="Adams P.D."/>
            <person name="Pray T."/>
            <person name="Tanjore D."/>
            <person name="Petzold C.J."/>
            <person name="Gladden J.M."/>
            <person name="Simmons B.A."/>
            <person name="Singer S.W."/>
        </authorList>
    </citation>
    <scope>NUCLEOTIDE SEQUENCE [LARGE SCALE GENOMIC DNA]</scope>
    <source>
        <strain evidence="1">JTherm</strain>
    </source>
</reference>